<sequence>MAITLTGTGGLFTRLGKIGKAIRDINTFQGTTAPAFISGIMGQYDSLRPAVADVPPLQSKVQGDVALILPTLQAVARETLYQMVLADTPSASLSLETQLRELVRQMNGGPTTVKASTVGLSVGSLSIGSPSWNGVLVTSTKRGDGLVQELIIPEVGRLVCSQDSQTGGATAGNEVFTYTGEPASTSAWDSGWPEGSGAATSLTAIDGGEDAGLNLLTNSDFETFVSNTPSRWVLGGAYAGTLVRESTAQFFDGAKSVEFVGDATTNLQMEQTFADSINGTSSVLFPERSYAINLWLKVNSVPAAGVITVSLVDGSGTVINDSQGTANSFTISAPGLTTSWASRTGVFRLPRVLPDVVKLRIRATTAISSGTSVFMDRAAMGSMVTLYAGGPLAAIFSGSSKFIGGDGWEITATNDRGGATLGSTFQALFDRLFGTRQLGILLPSAGSPTIADTLITS</sequence>
<dbReference type="EMBL" id="LR586016">
    <property type="protein sequence ID" value="VIP02159.1"/>
    <property type="molecule type" value="Genomic_DNA"/>
</dbReference>
<evidence type="ECO:0000313" key="1">
    <source>
        <dbReference type="EMBL" id="VIP02159.1"/>
    </source>
</evidence>
<accession>A0A6C2YLQ0</accession>
<name>A0A6C2YLQ0_9BACT</name>
<keyword evidence="3" id="KW-1185">Reference proteome</keyword>
<dbReference type="AlphaFoldDB" id="A0A6C2YLQ0"/>
<dbReference type="InParanoid" id="A0A6C2YLQ0"/>
<evidence type="ECO:0000313" key="2">
    <source>
        <dbReference type="EMBL" id="VIP05592.1"/>
    </source>
</evidence>
<dbReference type="KEGG" id="tim:GMBLW1_36010"/>
<dbReference type="EMBL" id="LR586016">
    <property type="protein sequence ID" value="VIP05592.1"/>
    <property type="molecule type" value="Genomic_DNA"/>
</dbReference>
<proteinExistence type="predicted"/>
<protein>
    <submittedName>
        <fullName evidence="1">Uncharacterized protein</fullName>
    </submittedName>
</protein>
<reference evidence="1" key="1">
    <citation type="submission" date="2019-04" db="EMBL/GenBank/DDBJ databases">
        <authorList>
            <consortium name="Science for Life Laboratories"/>
        </authorList>
    </citation>
    <scope>NUCLEOTIDE SEQUENCE</scope>
    <source>
        <strain evidence="1">MBLW1</strain>
    </source>
</reference>
<dbReference type="EMBL" id="LR593887">
    <property type="protein sequence ID" value="VTS08539.1"/>
    <property type="molecule type" value="Genomic_DNA"/>
</dbReference>
<dbReference type="RefSeq" id="WP_162657358.1">
    <property type="nucleotide sequence ID" value="NZ_LR593887.1"/>
</dbReference>
<dbReference type="Gene3D" id="2.60.120.260">
    <property type="entry name" value="Galactose-binding domain-like"/>
    <property type="match status" value="1"/>
</dbReference>
<organism evidence="1">
    <name type="scientific">Tuwongella immobilis</name>
    <dbReference type="NCBI Taxonomy" id="692036"/>
    <lineage>
        <taxon>Bacteria</taxon>
        <taxon>Pseudomonadati</taxon>
        <taxon>Planctomycetota</taxon>
        <taxon>Planctomycetia</taxon>
        <taxon>Gemmatales</taxon>
        <taxon>Gemmataceae</taxon>
        <taxon>Tuwongella</taxon>
    </lineage>
</organism>
<dbReference type="EMBL" id="LR593887">
    <property type="protein sequence ID" value="VTS00564.1"/>
    <property type="molecule type" value="Genomic_DNA"/>
</dbReference>
<dbReference type="KEGG" id="tim:GMBLW1_18010"/>
<dbReference type="Proteomes" id="UP000464378">
    <property type="component" value="Chromosome"/>
</dbReference>
<evidence type="ECO:0000313" key="3">
    <source>
        <dbReference type="Proteomes" id="UP000464378"/>
    </source>
</evidence>
<gene>
    <name evidence="1" type="ORF">GMBLW1_18010</name>
    <name evidence="2" type="ORF">GMBLW1_36010</name>
</gene>